<dbReference type="EMBL" id="CP007141">
    <property type="protein sequence ID" value="AJC73928.1"/>
    <property type="molecule type" value="Genomic_DNA"/>
</dbReference>
<dbReference type="PANTHER" id="PTHR45228">
    <property type="entry name" value="CYCLIC DI-GMP PHOSPHODIESTERASE TM_0186-RELATED"/>
    <property type="match status" value="1"/>
</dbReference>
<dbReference type="SMART" id="SM00471">
    <property type="entry name" value="HDc"/>
    <property type="match status" value="1"/>
</dbReference>
<keyword evidence="6" id="KW-0175">Coiled coil</keyword>
<dbReference type="OrthoDB" id="49429at2"/>
<dbReference type="SUPFAM" id="SSF109604">
    <property type="entry name" value="HD-domain/PDEase-like"/>
    <property type="match status" value="1"/>
</dbReference>
<feature type="domain" description="HD" evidence="8">
    <location>
        <begin position="402"/>
        <end position="524"/>
    </location>
</feature>
<keyword evidence="4 7" id="KW-1133">Transmembrane helix</keyword>
<dbReference type="CDD" id="cd00077">
    <property type="entry name" value="HDc"/>
    <property type="match status" value="1"/>
</dbReference>
<dbReference type="SUPFAM" id="SSF103190">
    <property type="entry name" value="Sensory domain-like"/>
    <property type="match status" value="1"/>
</dbReference>
<dbReference type="InterPro" id="IPR037522">
    <property type="entry name" value="HD_GYP_dom"/>
</dbReference>
<evidence type="ECO:0000313" key="10">
    <source>
        <dbReference type="EMBL" id="AJC73928.1"/>
    </source>
</evidence>
<gene>
    <name evidence="10" type="ORF">AJ81_06700</name>
</gene>
<evidence type="ECO:0000256" key="4">
    <source>
        <dbReference type="ARBA" id="ARBA00022989"/>
    </source>
</evidence>
<evidence type="ECO:0000256" key="2">
    <source>
        <dbReference type="ARBA" id="ARBA00022475"/>
    </source>
</evidence>
<evidence type="ECO:0000256" key="5">
    <source>
        <dbReference type="ARBA" id="ARBA00023136"/>
    </source>
</evidence>
<dbReference type="RefSeq" id="WP_081708851.1">
    <property type="nucleotide sequence ID" value="NC_022795.1"/>
</dbReference>
<evidence type="ECO:0000256" key="6">
    <source>
        <dbReference type="SAM" id="Coils"/>
    </source>
</evidence>
<feature type="coiled-coil region" evidence="6">
    <location>
        <begin position="345"/>
        <end position="379"/>
    </location>
</feature>
<dbReference type="PATRIC" id="fig|1123384.7.peg.1349"/>
<dbReference type="InterPro" id="IPR052020">
    <property type="entry name" value="Cyclic_di-GMP/3'3'-cGAMP_PDE"/>
</dbReference>
<dbReference type="Proteomes" id="UP000077469">
    <property type="component" value="Chromosome"/>
</dbReference>
<dbReference type="PROSITE" id="PS51832">
    <property type="entry name" value="HD_GYP"/>
    <property type="match status" value="1"/>
</dbReference>
<comment type="subcellular location">
    <subcellularLocation>
        <location evidence="1">Cell membrane</location>
        <topology evidence="1">Multi-pass membrane protein</topology>
    </subcellularLocation>
</comment>
<dbReference type="Gene3D" id="3.30.450.20">
    <property type="entry name" value="PAS domain"/>
    <property type="match status" value="1"/>
</dbReference>
<dbReference type="Pfam" id="PF13487">
    <property type="entry name" value="HD_5"/>
    <property type="match status" value="1"/>
</dbReference>
<dbReference type="InterPro" id="IPR029151">
    <property type="entry name" value="Sensor-like_sf"/>
</dbReference>
<keyword evidence="11" id="KW-1185">Reference proteome</keyword>
<sequence length="577" mass="66306">MKTFKNKESDFDRTTNPPKLEAHLKKSITKIVFLSAALLSFVLFVITFLFVYHIVQNQQFVRIIELERNWANAVESFGKLLNVFSEQTEIFENEERVVNLLQQIYEHYHPLVSYPAFGRSDGKMFTYPKYDYGPDYDPRKRPWYQAAAQNPEGHVLVKPFLHAFLKEPTIALAKAVYDKDGNLLGVLALDLLASHVAEALLIDRSYIVDEMGQILAKKGTLKTFSHLNFVGLEKIASGRVGLTNYVAKPSIAGTYVVVEDSLLDEILISLIAPLSVVSSVFIVNLFAVRRLRKALKKTVVQPMENIVEAARNYLSGRGFEIEEIEEPTYEMKMLASELSDMVTIIDSQTQELKASYDQLEASQREIEEAYERLRLEEEEIRYAYNLLSEKLSAVIENFDEPTGEHVQRVKKLSKFLAEKLNLPRELVEQIELYAPLHDIGKIKVPKEILNKPGRLTYEEFEIVKKHVLWGAEMVGDDEKLKVARNIVLYHHERYDGSGYPFGLKDGEIPIEAQIVGLVDVYDALRSDRPYKKALNHEEALRIIVEGDEKTLPRQFSPELLEIFSKYSDEIRRLWEEL</sequence>
<dbReference type="STRING" id="1123384.AJ81_06700"/>
<dbReference type="Gene3D" id="1.10.3210.10">
    <property type="entry name" value="Hypothetical protein af1432"/>
    <property type="match status" value="1"/>
</dbReference>
<evidence type="ECO:0000256" key="7">
    <source>
        <dbReference type="SAM" id="Phobius"/>
    </source>
</evidence>
<evidence type="ECO:0000256" key="1">
    <source>
        <dbReference type="ARBA" id="ARBA00004651"/>
    </source>
</evidence>
<keyword evidence="3 7" id="KW-0812">Transmembrane</keyword>
<evidence type="ECO:0000259" key="9">
    <source>
        <dbReference type="PROSITE" id="PS51832"/>
    </source>
</evidence>
<dbReference type="Pfam" id="PF02743">
    <property type="entry name" value="dCache_1"/>
    <property type="match status" value="1"/>
</dbReference>
<dbReference type="InterPro" id="IPR003607">
    <property type="entry name" value="HD/PDEase_dom"/>
</dbReference>
<dbReference type="GO" id="GO:0005886">
    <property type="term" value="C:plasma membrane"/>
    <property type="evidence" value="ECO:0007669"/>
    <property type="project" value="UniProtKB-SubCell"/>
</dbReference>
<feature type="transmembrane region" description="Helical" evidence="7">
    <location>
        <begin position="266"/>
        <end position="287"/>
    </location>
</feature>
<dbReference type="InterPro" id="IPR033479">
    <property type="entry name" value="dCache_1"/>
</dbReference>
<feature type="domain" description="HD-GYP" evidence="9">
    <location>
        <begin position="380"/>
        <end position="575"/>
    </location>
</feature>
<evidence type="ECO:0000313" key="11">
    <source>
        <dbReference type="Proteomes" id="UP000077469"/>
    </source>
</evidence>
<evidence type="ECO:0000259" key="8">
    <source>
        <dbReference type="PROSITE" id="PS51831"/>
    </source>
</evidence>
<organism evidence="10 11">
    <name type="scientific">Pseudothermotoga hypogea DSM 11164 = NBRC 106472</name>
    <dbReference type="NCBI Taxonomy" id="1123384"/>
    <lineage>
        <taxon>Bacteria</taxon>
        <taxon>Thermotogati</taxon>
        <taxon>Thermotogota</taxon>
        <taxon>Thermotogae</taxon>
        <taxon>Thermotogales</taxon>
        <taxon>Thermotogaceae</taxon>
        <taxon>Pseudothermotoga</taxon>
    </lineage>
</organism>
<keyword evidence="5 7" id="KW-0472">Membrane</keyword>
<evidence type="ECO:0000256" key="3">
    <source>
        <dbReference type="ARBA" id="ARBA00022692"/>
    </source>
</evidence>
<dbReference type="PANTHER" id="PTHR45228:SF8">
    <property type="entry name" value="TWO-COMPONENT RESPONSE REGULATOR-RELATED"/>
    <property type="match status" value="1"/>
</dbReference>
<dbReference type="PROSITE" id="PS51831">
    <property type="entry name" value="HD"/>
    <property type="match status" value="1"/>
</dbReference>
<reference evidence="10 11" key="1">
    <citation type="submission" date="2014-01" db="EMBL/GenBank/DDBJ databases">
        <title>Genome sequencing of Thermotog hypogea.</title>
        <authorList>
            <person name="Zhang X."/>
            <person name="Alvare G."/>
            <person name="Fristensky B."/>
            <person name="Chen L."/>
            <person name="Suen T."/>
            <person name="Chen Q."/>
            <person name="Ma K."/>
        </authorList>
    </citation>
    <scope>NUCLEOTIDE SEQUENCE [LARGE SCALE GENOMIC DNA]</scope>
    <source>
        <strain evidence="10 11">DSM 11164</strain>
    </source>
</reference>
<dbReference type="AlphaFoldDB" id="A0A0X1KRI6"/>
<dbReference type="PaxDb" id="1123384-AJ81_06700"/>
<name>A0A0X1KRI6_9THEM</name>
<feature type="transmembrane region" description="Helical" evidence="7">
    <location>
        <begin position="31"/>
        <end position="55"/>
    </location>
</feature>
<dbReference type="KEGG" id="phy:AJ81_06700"/>
<proteinExistence type="predicted"/>
<dbReference type="InterPro" id="IPR006674">
    <property type="entry name" value="HD_domain"/>
</dbReference>
<dbReference type="CDD" id="cd18773">
    <property type="entry name" value="PDC1_HK_sensor"/>
    <property type="match status" value="1"/>
</dbReference>
<protein>
    <submittedName>
        <fullName evidence="10">Response regulator</fullName>
    </submittedName>
</protein>
<accession>A0A0X1KRI6</accession>
<keyword evidence="2" id="KW-1003">Cell membrane</keyword>